<dbReference type="InterPro" id="IPR001763">
    <property type="entry name" value="Rhodanese-like_dom"/>
</dbReference>
<evidence type="ECO:0000313" key="3">
    <source>
        <dbReference type="Proteomes" id="UP000465304"/>
    </source>
</evidence>
<evidence type="ECO:0000259" key="1">
    <source>
        <dbReference type="PROSITE" id="PS50206"/>
    </source>
</evidence>
<accession>A0A7I9ZI47</accession>
<organism evidence="2 3">
    <name type="scientific">Mycolicibacterium hippocampi</name>
    <dbReference type="NCBI Taxonomy" id="659824"/>
    <lineage>
        <taxon>Bacteria</taxon>
        <taxon>Bacillati</taxon>
        <taxon>Actinomycetota</taxon>
        <taxon>Actinomycetes</taxon>
        <taxon>Mycobacteriales</taxon>
        <taxon>Mycobacteriaceae</taxon>
        <taxon>Mycolicibacterium</taxon>
    </lineage>
</organism>
<evidence type="ECO:0000313" key="2">
    <source>
        <dbReference type="EMBL" id="GFH00298.1"/>
    </source>
</evidence>
<gene>
    <name evidence="2" type="ORF">MHIP_07810</name>
</gene>
<dbReference type="EMBL" id="BLLB01000002">
    <property type="protein sequence ID" value="GFH00298.1"/>
    <property type="molecule type" value="Genomic_DNA"/>
</dbReference>
<reference evidence="2 3" key="1">
    <citation type="journal article" date="2019" name="Emerg. Microbes Infect.">
        <title>Comprehensive subspecies identification of 175 nontuberculous mycobacteria species based on 7547 genomic profiles.</title>
        <authorList>
            <person name="Matsumoto Y."/>
            <person name="Kinjo T."/>
            <person name="Motooka D."/>
            <person name="Nabeya D."/>
            <person name="Jung N."/>
            <person name="Uechi K."/>
            <person name="Horii T."/>
            <person name="Iida T."/>
            <person name="Fujita J."/>
            <person name="Nakamura S."/>
        </authorList>
    </citation>
    <scope>NUCLEOTIDE SEQUENCE [LARGE SCALE GENOMIC DNA]</scope>
    <source>
        <strain evidence="2 3">JCM 30996</strain>
    </source>
</reference>
<feature type="domain" description="Rhodanese" evidence="1">
    <location>
        <begin position="91"/>
        <end position="196"/>
    </location>
</feature>
<dbReference type="SUPFAM" id="SSF52821">
    <property type="entry name" value="Rhodanese/Cell cycle control phosphatase"/>
    <property type="match status" value="1"/>
</dbReference>
<dbReference type="CDD" id="cd00158">
    <property type="entry name" value="RHOD"/>
    <property type="match status" value="1"/>
</dbReference>
<dbReference type="PROSITE" id="PS50206">
    <property type="entry name" value="RHODANESE_3"/>
    <property type="match status" value="1"/>
</dbReference>
<comment type="caution">
    <text evidence="2">The sequence shown here is derived from an EMBL/GenBank/DDBJ whole genome shotgun (WGS) entry which is preliminary data.</text>
</comment>
<dbReference type="Pfam" id="PF00581">
    <property type="entry name" value="Rhodanese"/>
    <property type="match status" value="1"/>
</dbReference>
<dbReference type="AlphaFoldDB" id="A0A7I9ZI47"/>
<keyword evidence="3" id="KW-1185">Reference proteome</keyword>
<proteinExistence type="predicted"/>
<protein>
    <recommendedName>
        <fullName evidence="1">Rhodanese domain-containing protein</fullName>
    </recommendedName>
</protein>
<name>A0A7I9ZI47_9MYCO</name>
<dbReference type="Proteomes" id="UP000465304">
    <property type="component" value="Unassembled WGS sequence"/>
</dbReference>
<sequence length="197" mass="20423">MITATKLESDMDNAAISVRSTSPKAGWSTPTAMGRATTPQGYIRVMSLLRPAPLRSSRLATTAVMLGALALIGCTPMQPPAPAPSGPPGQSAPPARLVDAREFAAAVEEPGRVTVNVHVPFEGDIPGTDLSIPFDEIGTNAGLLPADRDTGLAIYCRSGPMSGQAAATLSELGYTDVVELRGGMRAWQADGRPLEGN</sequence>
<dbReference type="Gene3D" id="3.40.250.10">
    <property type="entry name" value="Rhodanese-like domain"/>
    <property type="match status" value="1"/>
</dbReference>
<dbReference type="SMART" id="SM00450">
    <property type="entry name" value="RHOD"/>
    <property type="match status" value="1"/>
</dbReference>
<dbReference type="InterPro" id="IPR036873">
    <property type="entry name" value="Rhodanese-like_dom_sf"/>
</dbReference>